<reference evidence="2 3" key="1">
    <citation type="submission" date="2023-02" db="EMBL/GenBank/DDBJ databases">
        <title>The predominant lactic acid bacteria and yeasts involved in the spontaneous fermentation of millet during the production of the traditional porridge Hausa koko in Ghana.</title>
        <authorList>
            <person name="Atter A."/>
            <person name="Diaz M."/>
        </authorList>
    </citation>
    <scope>NUCLEOTIDE SEQUENCE [LARGE SCALE GENOMIC DNA]</scope>
    <source>
        <strain evidence="2 3">FI11552</strain>
    </source>
</reference>
<feature type="region of interest" description="Disordered" evidence="1">
    <location>
        <begin position="1"/>
        <end position="59"/>
    </location>
</feature>
<comment type="caution">
    <text evidence="2">The sequence shown here is derived from an EMBL/GenBank/DDBJ whole genome shotgun (WGS) entry which is preliminary data.</text>
</comment>
<keyword evidence="3" id="KW-1185">Reference proteome</keyword>
<dbReference type="Proteomes" id="UP001335665">
    <property type="component" value="Unassembled WGS sequence"/>
</dbReference>
<evidence type="ECO:0000256" key="1">
    <source>
        <dbReference type="SAM" id="MobiDB-lite"/>
    </source>
</evidence>
<evidence type="ECO:0000313" key="2">
    <source>
        <dbReference type="EMBL" id="MEE6700910.1"/>
    </source>
</evidence>
<organism evidence="2 3">
    <name type="scientific">Limosilactobacillus pontis</name>
    <dbReference type="NCBI Taxonomy" id="35787"/>
    <lineage>
        <taxon>Bacteria</taxon>
        <taxon>Bacillati</taxon>
        <taxon>Bacillota</taxon>
        <taxon>Bacilli</taxon>
        <taxon>Lactobacillales</taxon>
        <taxon>Lactobacillaceae</taxon>
        <taxon>Limosilactobacillus</taxon>
    </lineage>
</organism>
<gene>
    <name evidence="2" type="ORF">PS396_03735</name>
</gene>
<accession>A0ABU7SS62</accession>
<name>A0ABU7SS62_9LACO</name>
<protein>
    <submittedName>
        <fullName evidence="2">Uncharacterized protein</fullName>
    </submittedName>
</protein>
<dbReference type="EMBL" id="JAQSFA010000007">
    <property type="protein sequence ID" value="MEE6700910.1"/>
    <property type="molecule type" value="Genomic_DNA"/>
</dbReference>
<feature type="compositionally biased region" description="Polar residues" evidence="1">
    <location>
        <begin position="40"/>
        <end position="59"/>
    </location>
</feature>
<dbReference type="RefSeq" id="WP_331193066.1">
    <property type="nucleotide sequence ID" value="NZ_JAQSER010000005.1"/>
</dbReference>
<feature type="compositionally biased region" description="Polar residues" evidence="1">
    <location>
        <begin position="14"/>
        <end position="33"/>
    </location>
</feature>
<proteinExistence type="predicted"/>
<sequence>MAQAKQAVQDAHSALQQAKDQLATDQKTQQNAQKAVDNFNADQANSELASAQQSLTQAK</sequence>
<evidence type="ECO:0000313" key="3">
    <source>
        <dbReference type="Proteomes" id="UP001335665"/>
    </source>
</evidence>